<dbReference type="EMBL" id="MFLA01000016">
    <property type="protein sequence ID" value="OGG59838.1"/>
    <property type="molecule type" value="Genomic_DNA"/>
</dbReference>
<comment type="caution">
    <text evidence="2">The sequence shown here is derived from an EMBL/GenBank/DDBJ whole genome shotgun (WGS) entry which is preliminary data.</text>
</comment>
<evidence type="ECO:0000256" key="1">
    <source>
        <dbReference type="SAM" id="Phobius"/>
    </source>
</evidence>
<keyword evidence="1" id="KW-0472">Membrane</keyword>
<evidence type="ECO:0000313" key="2">
    <source>
        <dbReference type="EMBL" id="OGG59838.1"/>
    </source>
</evidence>
<gene>
    <name evidence="2" type="ORF">A2765_04605</name>
</gene>
<keyword evidence="1" id="KW-1133">Transmembrane helix</keyword>
<name>A0A1F6DEI0_9BACT</name>
<feature type="transmembrane region" description="Helical" evidence="1">
    <location>
        <begin position="118"/>
        <end position="139"/>
    </location>
</feature>
<protein>
    <submittedName>
        <fullName evidence="2">Uncharacterized protein</fullName>
    </submittedName>
</protein>
<accession>A0A1F6DEI0</accession>
<keyword evidence="1" id="KW-0812">Transmembrane</keyword>
<dbReference type="AlphaFoldDB" id="A0A1F6DEI0"/>
<feature type="transmembrane region" description="Helical" evidence="1">
    <location>
        <begin position="16"/>
        <end position="48"/>
    </location>
</feature>
<sequence length="148" mass="17307">MEIVGTIWNIVSTFLAWVWSLLSILFGIWFIGPILQLAFIAGVAWILYKYTPRPIRSFVRQRVLPATGFALTPIQWYLTKLIAKPEWLRQPGDPAPQYIEKIVEVEVPVPVRRSFRSWFFSQMRTVLITLACVLVYVYWETVGPMFRL</sequence>
<evidence type="ECO:0000313" key="3">
    <source>
        <dbReference type="Proteomes" id="UP000176377"/>
    </source>
</evidence>
<organism evidence="2 3">
    <name type="scientific">Candidatus Kaiserbacteria bacterium RIFCSPHIGHO2_01_FULL_56_24</name>
    <dbReference type="NCBI Taxonomy" id="1798487"/>
    <lineage>
        <taxon>Bacteria</taxon>
        <taxon>Candidatus Kaiseribacteriota</taxon>
    </lineage>
</organism>
<dbReference type="Proteomes" id="UP000176377">
    <property type="component" value="Unassembled WGS sequence"/>
</dbReference>
<proteinExistence type="predicted"/>
<reference evidence="2 3" key="1">
    <citation type="journal article" date="2016" name="Nat. Commun.">
        <title>Thousands of microbial genomes shed light on interconnected biogeochemical processes in an aquifer system.</title>
        <authorList>
            <person name="Anantharaman K."/>
            <person name="Brown C.T."/>
            <person name="Hug L.A."/>
            <person name="Sharon I."/>
            <person name="Castelle C.J."/>
            <person name="Probst A.J."/>
            <person name="Thomas B.C."/>
            <person name="Singh A."/>
            <person name="Wilkins M.J."/>
            <person name="Karaoz U."/>
            <person name="Brodie E.L."/>
            <person name="Williams K.H."/>
            <person name="Hubbard S.S."/>
            <person name="Banfield J.F."/>
        </authorList>
    </citation>
    <scope>NUCLEOTIDE SEQUENCE [LARGE SCALE GENOMIC DNA]</scope>
</reference>